<dbReference type="InterPro" id="IPR013320">
    <property type="entry name" value="ConA-like_dom_sf"/>
</dbReference>
<dbReference type="AlphaFoldDB" id="A0A6I1MQK0"/>
<dbReference type="PROSITE" id="PS50025">
    <property type="entry name" value="LAM_G_DOMAIN"/>
    <property type="match status" value="1"/>
</dbReference>
<evidence type="ECO:0000259" key="2">
    <source>
        <dbReference type="PROSITE" id="PS50025"/>
    </source>
</evidence>
<name>A0A6I1MQK0_9CLOT</name>
<dbReference type="OrthoDB" id="8233337at2"/>
<dbReference type="InterPro" id="IPR036514">
    <property type="entry name" value="SGNH_hydro_sf"/>
</dbReference>
<dbReference type="InterPro" id="IPR018247">
    <property type="entry name" value="EF_Hand_1_Ca_BS"/>
</dbReference>
<dbReference type="Gene3D" id="3.40.50.1110">
    <property type="entry name" value="SGNH hydrolase"/>
    <property type="match status" value="2"/>
</dbReference>
<dbReference type="Pfam" id="PF00404">
    <property type="entry name" value="Dockerin_1"/>
    <property type="match status" value="1"/>
</dbReference>
<reference evidence="3 4" key="1">
    <citation type="submission" date="2019-10" db="EMBL/GenBank/DDBJ databases">
        <title>The Genome Sequence of Clostridium tarantellae Isolated from Fish Brain.</title>
        <authorList>
            <person name="Bano L."/>
            <person name="Kiel M."/>
            <person name="Sales G."/>
            <person name="Doxey A.C."/>
            <person name="Mansfield M.J."/>
            <person name="Schiavone M."/>
            <person name="Rossetto O."/>
            <person name="Pirazzini M."/>
            <person name="Dobrindt U."/>
            <person name="Montecucco C."/>
        </authorList>
    </citation>
    <scope>NUCLEOTIDE SEQUENCE [LARGE SCALE GENOMIC DNA]</scope>
    <source>
        <strain evidence="3 4">DSM 3997</strain>
    </source>
</reference>
<dbReference type="Pfam" id="PF13472">
    <property type="entry name" value="Lipase_GDSL_2"/>
    <property type="match status" value="2"/>
</dbReference>
<dbReference type="RefSeq" id="WP_152891086.1">
    <property type="nucleotide sequence ID" value="NZ_WHJC01000237.1"/>
</dbReference>
<dbReference type="CDD" id="cd00229">
    <property type="entry name" value="SGNH_hydrolase"/>
    <property type="match status" value="1"/>
</dbReference>
<organism evidence="3 4">
    <name type="scientific">Clostridium tarantellae</name>
    <dbReference type="NCBI Taxonomy" id="39493"/>
    <lineage>
        <taxon>Bacteria</taxon>
        <taxon>Bacillati</taxon>
        <taxon>Bacillota</taxon>
        <taxon>Clostridia</taxon>
        <taxon>Eubacteriales</taxon>
        <taxon>Clostridiaceae</taxon>
        <taxon>Clostridium</taxon>
    </lineage>
</organism>
<dbReference type="SUPFAM" id="SSF49899">
    <property type="entry name" value="Concanavalin A-like lectins/glucanases"/>
    <property type="match status" value="2"/>
</dbReference>
<dbReference type="Pfam" id="PF13385">
    <property type="entry name" value="Laminin_G_3"/>
    <property type="match status" value="2"/>
</dbReference>
<dbReference type="InterPro" id="IPR013830">
    <property type="entry name" value="SGNH_hydro"/>
</dbReference>
<feature type="chain" id="PRO_5026031030" description="Laminin G domain-containing protein" evidence="1">
    <location>
        <begin position="27"/>
        <end position="1012"/>
    </location>
</feature>
<dbReference type="InterPro" id="IPR051532">
    <property type="entry name" value="Ester_Hydrolysis_Enzymes"/>
</dbReference>
<proteinExistence type="predicted"/>
<dbReference type="EMBL" id="WHJC01000237">
    <property type="protein sequence ID" value="MPQ44532.1"/>
    <property type="molecule type" value="Genomic_DNA"/>
</dbReference>
<dbReference type="GO" id="GO:0000272">
    <property type="term" value="P:polysaccharide catabolic process"/>
    <property type="evidence" value="ECO:0007669"/>
    <property type="project" value="InterPro"/>
</dbReference>
<evidence type="ECO:0000256" key="1">
    <source>
        <dbReference type="SAM" id="SignalP"/>
    </source>
</evidence>
<feature type="domain" description="Laminin G" evidence="2">
    <location>
        <begin position="60"/>
        <end position="239"/>
    </location>
</feature>
<accession>A0A6I1MQK0</accession>
<dbReference type="GO" id="GO:0004553">
    <property type="term" value="F:hydrolase activity, hydrolyzing O-glycosyl compounds"/>
    <property type="evidence" value="ECO:0007669"/>
    <property type="project" value="InterPro"/>
</dbReference>
<dbReference type="Gene3D" id="2.60.120.200">
    <property type="match status" value="2"/>
</dbReference>
<feature type="signal peptide" evidence="1">
    <location>
        <begin position="1"/>
        <end position="26"/>
    </location>
</feature>
<dbReference type="CDD" id="cd00110">
    <property type="entry name" value="LamG"/>
    <property type="match status" value="1"/>
</dbReference>
<dbReference type="PANTHER" id="PTHR30383:SF5">
    <property type="entry name" value="SGNH HYDROLASE-TYPE ESTERASE DOMAIN-CONTAINING PROTEIN"/>
    <property type="match status" value="1"/>
</dbReference>
<dbReference type="Proteomes" id="UP000430345">
    <property type="component" value="Unassembled WGS sequence"/>
</dbReference>
<protein>
    <recommendedName>
        <fullName evidence="2">Laminin G domain-containing protein</fullName>
    </recommendedName>
</protein>
<comment type="caution">
    <text evidence="3">The sequence shown here is derived from an EMBL/GenBank/DDBJ whole genome shotgun (WGS) entry which is preliminary data.</text>
</comment>
<keyword evidence="4" id="KW-1185">Reference proteome</keyword>
<sequence length="1012" mass="114474">MKKNLIKSLIAIFLLNNIIFSTPVLASSKNYINSITNENIMKNTEKIQNLKTPVIQYNVNKDFNGTNDFIDISENIDKVKDLSVGTFVIKFKTTENSNQTLFTMSDKNDSNSYFEVKLQNGKIRLETIENGQNLMSYTAHNISVNDDKYHTIVISGGELGGIMYVDGEKIVDFPDHTNKFMSLVNTPNSMTIGNKVTNSGESSYFKGTIEYVEVYDTQFNHENSSRFSKNDYREILKRIHGKNKNNIVFAGDSITHGIHHLKGYRSYSEHFNERLRGEEIGGILKNDSFVINTGVSSATTKDCLRGFNTWVETYNPDIVFLTFGMNDCTAMSVNEYKENLKTLVNKVRELGAIPIIQTINTTNGSRENELPPFMEGARDVSKELDVFLIDHNKYWSDLGKDITNPWMGDAIHPNETGHLELVKLIFRELQLDTEDSYTNKLTYPLEGDGYAKPIVENINYPNYSMVEGVKPLTSYKINREFYGKEYIDRSDDINKIKNLNKGSIVTRFNLTSGSNAQTILSLSDSTDPSKEVAVGINGNGTIFLNGRTDNGVVNFTTSKNGYNDGSWHTLVMNFEENGIGVYVDGEKIHSVSNKIFFSSLNNPTHLSIGRNIDNESGQWFFNGAISFIDIYEKVLNEEEIKNISPKVEAKNEFNELRNKILEDGIGNSWVLLGDNSTSGKGSTYGYKNYTEYIEERIRWELRGSLMINRERFMINSAVNGATSTDILNNFNDWATEFEPEIISIMIGSKENVSVDLFEQNLREIISKSKEIGASILLQTPVLSENNIEDFVNVILKVGKEENIPVVDHYNTWKEIEKNNPHLREVWLNEKGEPNHRGHLRIAQEIMKALNIFDSNSLSGGGRVDMKYEDSEYTEELKSTLKNLITECNKTIDENSESSYDEDLKKALVGDIDAATREFNKVDANSKTLNNAIKYLKNSLESFKASLAPTNPDSIFDINKDGTINIGDLSIVSKNIGIDENNINWEKVKICDVNKDKIIDNKDVQAVMEKIIQ</sequence>
<dbReference type="PROSITE" id="PS00018">
    <property type="entry name" value="EF_HAND_1"/>
    <property type="match status" value="1"/>
</dbReference>
<dbReference type="InterPro" id="IPR036439">
    <property type="entry name" value="Dockerin_dom_sf"/>
</dbReference>
<gene>
    <name evidence="3" type="ORF">GBZ86_12315</name>
</gene>
<dbReference type="SMART" id="SM00282">
    <property type="entry name" value="LamG"/>
    <property type="match status" value="2"/>
</dbReference>
<dbReference type="InterPro" id="IPR001791">
    <property type="entry name" value="Laminin_G"/>
</dbReference>
<dbReference type="InterPro" id="IPR002105">
    <property type="entry name" value="Dockerin_1_rpt"/>
</dbReference>
<dbReference type="SUPFAM" id="SSF52266">
    <property type="entry name" value="SGNH hydrolase"/>
    <property type="match status" value="2"/>
</dbReference>
<evidence type="ECO:0000313" key="3">
    <source>
        <dbReference type="EMBL" id="MPQ44532.1"/>
    </source>
</evidence>
<dbReference type="Gene3D" id="1.10.1330.10">
    <property type="entry name" value="Dockerin domain"/>
    <property type="match status" value="1"/>
</dbReference>
<dbReference type="GO" id="GO:0004622">
    <property type="term" value="F:phosphatidylcholine lysophospholipase activity"/>
    <property type="evidence" value="ECO:0007669"/>
    <property type="project" value="TreeGrafter"/>
</dbReference>
<dbReference type="PANTHER" id="PTHR30383">
    <property type="entry name" value="THIOESTERASE 1/PROTEASE 1/LYSOPHOSPHOLIPASE L1"/>
    <property type="match status" value="1"/>
</dbReference>
<evidence type="ECO:0000313" key="4">
    <source>
        <dbReference type="Proteomes" id="UP000430345"/>
    </source>
</evidence>
<keyword evidence="1" id="KW-0732">Signal</keyword>